<name>A0A1Y1UUK0_9TREE</name>
<organism evidence="9 10">
    <name type="scientific">Kockovaella imperatae</name>
    <dbReference type="NCBI Taxonomy" id="4999"/>
    <lineage>
        <taxon>Eukaryota</taxon>
        <taxon>Fungi</taxon>
        <taxon>Dikarya</taxon>
        <taxon>Basidiomycota</taxon>
        <taxon>Agaricomycotina</taxon>
        <taxon>Tremellomycetes</taxon>
        <taxon>Tremellales</taxon>
        <taxon>Cuniculitremaceae</taxon>
        <taxon>Kockovaella</taxon>
    </lineage>
</organism>
<dbReference type="GO" id="GO:0008324">
    <property type="term" value="F:monoatomic cation transmembrane transporter activity"/>
    <property type="evidence" value="ECO:0007669"/>
    <property type="project" value="InterPro"/>
</dbReference>
<keyword evidence="4" id="KW-1133">Transmembrane helix</keyword>
<evidence type="ECO:0000256" key="6">
    <source>
        <dbReference type="SAM" id="MobiDB-lite"/>
    </source>
</evidence>
<dbReference type="GeneID" id="33560700"/>
<dbReference type="InterPro" id="IPR036837">
    <property type="entry name" value="Cation_efflux_CTD_sf"/>
</dbReference>
<keyword evidence="3" id="KW-0812">Transmembrane</keyword>
<keyword evidence="10" id="KW-1185">Reference proteome</keyword>
<dbReference type="GO" id="GO:0016020">
    <property type="term" value="C:membrane"/>
    <property type="evidence" value="ECO:0007669"/>
    <property type="project" value="UniProtKB-SubCell"/>
</dbReference>
<dbReference type="InterPro" id="IPR058533">
    <property type="entry name" value="Cation_efflux_TM"/>
</dbReference>
<sequence>MPKRRHASGQPGSSSSAGPTPSSSSKPAASKSGREVELSHAHEHDDHDGHDHHHHHGIFSAHHHDHHEGAEQIMQALESGKIDRGTKITLLGLGTNVGLTITKGLAGLWMNSAALVAEAGHSLSDLLGDIVTLTTWRISRRKPTDKYPLGFSKFETLGTLTVSFILVGSAAGIGLHSYHLLTQTLIPFLESYPSDSILSTLGRILPHGVPSPLLEMFHSHGPSADGHDHSHGLLGHSHDHSHSLGDHAHSHEAVLNPHAAWFAVGSIAVKEWLYRLTAKVAREEHSPVLKANALHHRVDAMTSLIALVSILGSSLGGYSFLDPIGGIAVSLFILRQGFGLTKQALFELLDRGVDEKTRVAMKKIVNEFVDGKRVLEIKNVRGVKSGGQTLVDLTITVPPTMTVVDSHLIEHQVRDALLRARKEVKEVRIHVHVDEDPADGKKETDKGTEAVGVSDFGRDAHW</sequence>
<gene>
    <name evidence="9" type="ORF">BD324DRAFT_659805</name>
</gene>
<evidence type="ECO:0000256" key="5">
    <source>
        <dbReference type="ARBA" id="ARBA00023136"/>
    </source>
</evidence>
<dbReference type="OrthoDB" id="435980at2759"/>
<evidence type="ECO:0000256" key="2">
    <source>
        <dbReference type="ARBA" id="ARBA00022448"/>
    </source>
</evidence>
<dbReference type="SUPFAM" id="SSF160240">
    <property type="entry name" value="Cation efflux protein cytoplasmic domain-like"/>
    <property type="match status" value="1"/>
</dbReference>
<dbReference type="AlphaFoldDB" id="A0A1Y1UUK0"/>
<dbReference type="InterPro" id="IPR027469">
    <property type="entry name" value="Cation_efflux_TMD_sf"/>
</dbReference>
<feature type="compositionally biased region" description="Basic and acidic residues" evidence="6">
    <location>
        <begin position="436"/>
        <end position="448"/>
    </location>
</feature>
<reference evidence="9 10" key="1">
    <citation type="submission" date="2017-03" db="EMBL/GenBank/DDBJ databases">
        <title>Widespread Adenine N6-methylation of Active Genes in Fungi.</title>
        <authorList>
            <consortium name="DOE Joint Genome Institute"/>
            <person name="Mondo S.J."/>
            <person name="Dannebaum R.O."/>
            <person name="Kuo R.C."/>
            <person name="Louie K.B."/>
            <person name="Bewick A.J."/>
            <person name="Labutti K."/>
            <person name="Haridas S."/>
            <person name="Kuo A."/>
            <person name="Salamov A."/>
            <person name="Ahrendt S.R."/>
            <person name="Lau R."/>
            <person name="Bowen B.P."/>
            <person name="Lipzen A."/>
            <person name="Sullivan W."/>
            <person name="Andreopoulos W.B."/>
            <person name="Clum A."/>
            <person name="Lindquist E."/>
            <person name="Daum C."/>
            <person name="Northen T.R."/>
            <person name="Ramamoorthy G."/>
            <person name="Schmitz R.J."/>
            <person name="Gryganskyi A."/>
            <person name="Culley D."/>
            <person name="Magnuson J."/>
            <person name="James T.Y."/>
            <person name="O'Malley M.A."/>
            <person name="Stajich J.E."/>
            <person name="Spatafora J.W."/>
            <person name="Visel A."/>
            <person name="Grigoriev I.V."/>
        </authorList>
    </citation>
    <scope>NUCLEOTIDE SEQUENCE [LARGE SCALE GENOMIC DNA]</scope>
    <source>
        <strain evidence="9 10">NRRL Y-17943</strain>
    </source>
</reference>
<evidence type="ECO:0000259" key="8">
    <source>
        <dbReference type="Pfam" id="PF16916"/>
    </source>
</evidence>
<dbReference type="InterPro" id="IPR027470">
    <property type="entry name" value="Cation_efflux_CTD"/>
</dbReference>
<dbReference type="SUPFAM" id="SSF161111">
    <property type="entry name" value="Cation efflux protein transmembrane domain-like"/>
    <property type="match status" value="2"/>
</dbReference>
<evidence type="ECO:0000256" key="3">
    <source>
        <dbReference type="ARBA" id="ARBA00022692"/>
    </source>
</evidence>
<feature type="domain" description="Cation efflux protein transmembrane" evidence="7">
    <location>
        <begin position="91"/>
        <end position="189"/>
    </location>
</feature>
<keyword evidence="5" id="KW-0472">Membrane</keyword>
<feature type="region of interest" description="Disordered" evidence="6">
    <location>
        <begin position="436"/>
        <end position="462"/>
    </location>
</feature>
<evidence type="ECO:0000259" key="7">
    <source>
        <dbReference type="Pfam" id="PF01545"/>
    </source>
</evidence>
<keyword evidence="2" id="KW-0813">Transport</keyword>
<dbReference type="NCBIfam" id="TIGR01297">
    <property type="entry name" value="CDF"/>
    <property type="match status" value="1"/>
</dbReference>
<evidence type="ECO:0000313" key="10">
    <source>
        <dbReference type="Proteomes" id="UP000193218"/>
    </source>
</evidence>
<evidence type="ECO:0000256" key="1">
    <source>
        <dbReference type="ARBA" id="ARBA00004141"/>
    </source>
</evidence>
<dbReference type="EMBL" id="NBSH01000001">
    <property type="protein sequence ID" value="ORX41146.1"/>
    <property type="molecule type" value="Genomic_DNA"/>
</dbReference>
<dbReference type="Pfam" id="PF16916">
    <property type="entry name" value="ZT_dimer"/>
    <property type="match status" value="1"/>
</dbReference>
<dbReference type="Pfam" id="PF01545">
    <property type="entry name" value="Cation_efflux"/>
    <property type="match status" value="2"/>
</dbReference>
<comment type="subcellular location">
    <subcellularLocation>
        <location evidence="1">Membrane</location>
        <topology evidence="1">Multi-pass membrane protein</topology>
    </subcellularLocation>
</comment>
<accession>A0A1Y1UUK0</accession>
<protein>
    <submittedName>
        <fullName evidence="9">Cation efflux family-domain-containing protein</fullName>
    </submittedName>
</protein>
<dbReference type="PANTHER" id="PTHR43840">
    <property type="entry name" value="MITOCHONDRIAL METAL TRANSPORTER 1-RELATED"/>
    <property type="match status" value="1"/>
</dbReference>
<feature type="region of interest" description="Disordered" evidence="6">
    <location>
        <begin position="1"/>
        <end position="67"/>
    </location>
</feature>
<evidence type="ECO:0000256" key="4">
    <source>
        <dbReference type="ARBA" id="ARBA00022989"/>
    </source>
</evidence>
<feature type="domain" description="Cation efflux protein transmembrane" evidence="7">
    <location>
        <begin position="249"/>
        <end position="349"/>
    </location>
</feature>
<feature type="compositionally biased region" description="Low complexity" evidence="6">
    <location>
        <begin position="8"/>
        <end position="31"/>
    </location>
</feature>
<dbReference type="STRING" id="4999.A0A1Y1UUK0"/>
<dbReference type="PANTHER" id="PTHR43840:SF15">
    <property type="entry name" value="MITOCHONDRIAL METAL TRANSPORTER 1-RELATED"/>
    <property type="match status" value="1"/>
</dbReference>
<dbReference type="GO" id="GO:0030003">
    <property type="term" value="P:intracellular monoatomic cation homeostasis"/>
    <property type="evidence" value="ECO:0007669"/>
    <property type="project" value="UniProtKB-ARBA"/>
</dbReference>
<dbReference type="Gene3D" id="1.20.1510.10">
    <property type="entry name" value="Cation efflux protein transmembrane domain"/>
    <property type="match status" value="1"/>
</dbReference>
<proteinExistence type="predicted"/>
<feature type="domain" description="Cation efflux protein cytoplasmic" evidence="8">
    <location>
        <begin position="354"/>
        <end position="431"/>
    </location>
</feature>
<feature type="compositionally biased region" description="Basic and acidic residues" evidence="6">
    <location>
        <begin position="32"/>
        <end position="51"/>
    </location>
</feature>
<dbReference type="RefSeq" id="XP_021874825.1">
    <property type="nucleotide sequence ID" value="XM_022018891.1"/>
</dbReference>
<dbReference type="InterPro" id="IPR050291">
    <property type="entry name" value="CDF_Transporter"/>
</dbReference>
<dbReference type="Proteomes" id="UP000193218">
    <property type="component" value="Unassembled WGS sequence"/>
</dbReference>
<dbReference type="GO" id="GO:0098771">
    <property type="term" value="P:inorganic ion homeostasis"/>
    <property type="evidence" value="ECO:0007669"/>
    <property type="project" value="UniProtKB-ARBA"/>
</dbReference>
<feature type="compositionally biased region" description="Basic residues" evidence="6">
    <location>
        <begin position="52"/>
        <end position="65"/>
    </location>
</feature>
<dbReference type="Gene3D" id="3.30.70.1350">
    <property type="entry name" value="Cation efflux protein, cytoplasmic domain"/>
    <property type="match status" value="1"/>
</dbReference>
<dbReference type="InterPro" id="IPR002524">
    <property type="entry name" value="Cation_efflux"/>
</dbReference>
<dbReference type="InParanoid" id="A0A1Y1UUK0"/>
<comment type="caution">
    <text evidence="9">The sequence shown here is derived from an EMBL/GenBank/DDBJ whole genome shotgun (WGS) entry which is preliminary data.</text>
</comment>
<evidence type="ECO:0000313" key="9">
    <source>
        <dbReference type="EMBL" id="ORX41146.1"/>
    </source>
</evidence>
<dbReference type="FunCoup" id="A0A1Y1UUK0">
    <property type="interactions" value="38"/>
</dbReference>